<reference evidence="1 2" key="1">
    <citation type="submission" date="2018-11" db="EMBL/GenBank/DDBJ databases">
        <title>Deinococcus shelandsis sp. nov., isolated from South Shetland Islands soil of Antarctica.</title>
        <authorList>
            <person name="Tian J."/>
        </authorList>
    </citation>
    <scope>NUCLEOTIDE SEQUENCE [LARGE SCALE GENOMIC DNA]</scope>
    <source>
        <strain evidence="1 2">S14-83T</strain>
    </source>
</reference>
<accession>A0A3G8YES5</accession>
<dbReference type="KEGG" id="dph:EHF33_11910"/>
<dbReference type="Proteomes" id="UP000276417">
    <property type="component" value="Chromosome 1"/>
</dbReference>
<keyword evidence="2" id="KW-1185">Reference proteome</keyword>
<dbReference type="RefSeq" id="WP_124871764.1">
    <property type="nucleotide sequence ID" value="NZ_CP034183.1"/>
</dbReference>
<evidence type="ECO:0000313" key="2">
    <source>
        <dbReference type="Proteomes" id="UP000276417"/>
    </source>
</evidence>
<gene>
    <name evidence="1" type="ORF">EHF33_11910</name>
</gene>
<sequence>MKRIERWRTEHLTPDWPHFERYDYDYCKIQIDPWNRLIEREPPIWLGRQMIHGLLDIHDSWTLASGPEVKYLKLWLKWPYLTTSQVVMAGESRASWYGGVFRPVADLGWATERGFPPQFGPALLKRLQGWDWQECLDEVEVKRADLPASWLNKRPYSSLLSEGGRSVTLVEVGRVWLGKERVRT</sequence>
<proteinExistence type="predicted"/>
<name>A0A3G8YES5_9DEIO</name>
<dbReference type="AlphaFoldDB" id="A0A3G8YES5"/>
<dbReference type="EMBL" id="CP034183">
    <property type="protein sequence ID" value="AZI43360.1"/>
    <property type="molecule type" value="Genomic_DNA"/>
</dbReference>
<protein>
    <submittedName>
        <fullName evidence="1">Uncharacterized protein</fullName>
    </submittedName>
</protein>
<dbReference type="OrthoDB" id="6656969at2"/>
<organism evidence="1 2">
    <name type="scientific">Deinococcus psychrotolerans</name>
    <dbReference type="NCBI Taxonomy" id="2489213"/>
    <lineage>
        <taxon>Bacteria</taxon>
        <taxon>Thermotogati</taxon>
        <taxon>Deinococcota</taxon>
        <taxon>Deinococci</taxon>
        <taxon>Deinococcales</taxon>
        <taxon>Deinococcaceae</taxon>
        <taxon>Deinococcus</taxon>
    </lineage>
</organism>
<evidence type="ECO:0000313" key="1">
    <source>
        <dbReference type="EMBL" id="AZI43360.1"/>
    </source>
</evidence>